<evidence type="ECO:0000256" key="1">
    <source>
        <dbReference type="SAM" id="Phobius"/>
    </source>
</evidence>
<keyword evidence="3" id="KW-1185">Reference proteome</keyword>
<gene>
    <name evidence="2" type="ORF">FHR23_002297</name>
</gene>
<reference evidence="2 3" key="1">
    <citation type="submission" date="2020-08" db="EMBL/GenBank/DDBJ databases">
        <title>Genomic Encyclopedia of Type Strains, Phase IV (KMG-IV): sequencing the most valuable type-strain genomes for metagenomic binning, comparative biology and taxonomic classification.</title>
        <authorList>
            <person name="Goeker M."/>
        </authorList>
    </citation>
    <scope>NUCLEOTIDE SEQUENCE [LARGE SCALE GENOMIC DNA]</scope>
    <source>
        <strain evidence="2 3">DSM 27203</strain>
    </source>
</reference>
<dbReference type="EMBL" id="JACIJI010000004">
    <property type="protein sequence ID" value="MBB5719356.1"/>
    <property type="molecule type" value="Genomic_DNA"/>
</dbReference>
<keyword evidence="1" id="KW-0812">Transmembrane</keyword>
<accession>A0A840Z0W5</accession>
<organism evidence="2 3">
    <name type="scientific">Stakelama sediminis</name>
    <dbReference type="NCBI Taxonomy" id="463200"/>
    <lineage>
        <taxon>Bacteria</taxon>
        <taxon>Pseudomonadati</taxon>
        <taxon>Pseudomonadota</taxon>
        <taxon>Alphaproteobacteria</taxon>
        <taxon>Sphingomonadales</taxon>
        <taxon>Sphingomonadaceae</taxon>
        <taxon>Stakelama</taxon>
    </lineage>
</organism>
<dbReference type="AlphaFoldDB" id="A0A840Z0W5"/>
<name>A0A840Z0W5_9SPHN</name>
<protein>
    <submittedName>
        <fullName evidence="2">Uncharacterized protein</fullName>
    </submittedName>
</protein>
<keyword evidence="1" id="KW-0472">Membrane</keyword>
<evidence type="ECO:0000313" key="2">
    <source>
        <dbReference type="EMBL" id="MBB5719356.1"/>
    </source>
</evidence>
<keyword evidence="1" id="KW-1133">Transmembrane helix</keyword>
<sequence length="35" mass="3852">MDRMSPKVEQCPFATLLMMSGVAMLLTAILVLLVK</sequence>
<proteinExistence type="predicted"/>
<comment type="caution">
    <text evidence="2">The sequence shown here is derived from an EMBL/GenBank/DDBJ whole genome shotgun (WGS) entry which is preliminary data.</text>
</comment>
<dbReference type="Proteomes" id="UP000554342">
    <property type="component" value="Unassembled WGS sequence"/>
</dbReference>
<feature type="transmembrane region" description="Helical" evidence="1">
    <location>
        <begin position="12"/>
        <end position="34"/>
    </location>
</feature>
<evidence type="ECO:0000313" key="3">
    <source>
        <dbReference type="Proteomes" id="UP000554342"/>
    </source>
</evidence>